<dbReference type="InterPro" id="IPR013103">
    <property type="entry name" value="RVT_2"/>
</dbReference>
<reference evidence="3" key="1">
    <citation type="submission" date="2020-06" db="EMBL/GenBank/DDBJ databases">
        <authorList>
            <person name="Li T."/>
            <person name="Hu X."/>
            <person name="Zhang T."/>
            <person name="Song X."/>
            <person name="Zhang H."/>
            <person name="Dai N."/>
            <person name="Sheng W."/>
            <person name="Hou X."/>
            <person name="Wei L."/>
        </authorList>
    </citation>
    <scope>NUCLEOTIDE SEQUENCE</scope>
    <source>
        <strain evidence="3">KEN8</strain>
        <tissue evidence="3">Leaf</tissue>
    </source>
</reference>
<feature type="region of interest" description="Disordered" evidence="1">
    <location>
        <begin position="22"/>
        <end position="54"/>
    </location>
</feature>
<dbReference type="EMBL" id="JACGWM010000002">
    <property type="protein sequence ID" value="KAL0389276.1"/>
    <property type="molecule type" value="Genomic_DNA"/>
</dbReference>
<dbReference type="Pfam" id="PF07727">
    <property type="entry name" value="RVT_2"/>
    <property type="match status" value="1"/>
</dbReference>
<feature type="compositionally biased region" description="Low complexity" evidence="1">
    <location>
        <begin position="34"/>
        <end position="43"/>
    </location>
</feature>
<feature type="domain" description="Reverse transcriptase Ty1/copia-type" evidence="2">
    <location>
        <begin position="108"/>
        <end position="151"/>
    </location>
</feature>
<organism evidence="3">
    <name type="scientific">Sesamum calycinum</name>
    <dbReference type="NCBI Taxonomy" id="2727403"/>
    <lineage>
        <taxon>Eukaryota</taxon>
        <taxon>Viridiplantae</taxon>
        <taxon>Streptophyta</taxon>
        <taxon>Embryophyta</taxon>
        <taxon>Tracheophyta</taxon>
        <taxon>Spermatophyta</taxon>
        <taxon>Magnoliopsida</taxon>
        <taxon>eudicotyledons</taxon>
        <taxon>Gunneridae</taxon>
        <taxon>Pentapetalae</taxon>
        <taxon>asterids</taxon>
        <taxon>lamiids</taxon>
        <taxon>Lamiales</taxon>
        <taxon>Pedaliaceae</taxon>
        <taxon>Sesamum</taxon>
    </lineage>
</organism>
<comment type="caution">
    <text evidence="3">The sequence shown here is derived from an EMBL/GenBank/DDBJ whole genome shotgun (WGS) entry which is preliminary data.</text>
</comment>
<evidence type="ECO:0000256" key="1">
    <source>
        <dbReference type="SAM" id="MobiDB-lite"/>
    </source>
</evidence>
<reference evidence="3" key="2">
    <citation type="journal article" date="2024" name="Plant">
        <title>Genomic evolution and insights into agronomic trait innovations of Sesamum species.</title>
        <authorList>
            <person name="Miao H."/>
            <person name="Wang L."/>
            <person name="Qu L."/>
            <person name="Liu H."/>
            <person name="Sun Y."/>
            <person name="Le M."/>
            <person name="Wang Q."/>
            <person name="Wei S."/>
            <person name="Zheng Y."/>
            <person name="Lin W."/>
            <person name="Duan Y."/>
            <person name="Cao H."/>
            <person name="Xiong S."/>
            <person name="Wang X."/>
            <person name="Wei L."/>
            <person name="Li C."/>
            <person name="Ma Q."/>
            <person name="Ju M."/>
            <person name="Zhao R."/>
            <person name="Li G."/>
            <person name="Mu C."/>
            <person name="Tian Q."/>
            <person name="Mei H."/>
            <person name="Zhang T."/>
            <person name="Gao T."/>
            <person name="Zhang H."/>
        </authorList>
    </citation>
    <scope>NUCLEOTIDE SEQUENCE</scope>
    <source>
        <strain evidence="3">KEN8</strain>
    </source>
</reference>
<protein>
    <submittedName>
        <fullName evidence="3">Retrovirus-related Pol polyprotein from transposon RE2</fullName>
    </submittedName>
</protein>
<accession>A0AAW2SC32</accession>
<evidence type="ECO:0000313" key="3">
    <source>
        <dbReference type="EMBL" id="KAL0389276.1"/>
    </source>
</evidence>
<gene>
    <name evidence="3" type="ORF">Scaly_0284700</name>
</gene>
<sequence>MGTLIPLGKGLVIPSKYHEPPTRPLQVYSRRNRPTNTTLTAPLGLPPTAAPGNPSATLVNDLPITLQKDGTLERYKARLVAKGFTQTYGSISTGRCIKWTLKMLSYMVDLNETVYMEQPPGYVAQGEKQRMVCKLKKAIQGLKQSPRAWYGRSCSLVDDILITGSDVVGIEEANTYL</sequence>
<name>A0AAW2SC32_9LAMI</name>
<dbReference type="AlphaFoldDB" id="A0AAW2SC32"/>
<evidence type="ECO:0000259" key="2">
    <source>
        <dbReference type="Pfam" id="PF07727"/>
    </source>
</evidence>
<proteinExistence type="predicted"/>